<organism evidence="1 2">
    <name type="scientific">Portunus trituberculatus</name>
    <name type="common">Swimming crab</name>
    <name type="synonym">Neptunus trituberculatus</name>
    <dbReference type="NCBI Taxonomy" id="210409"/>
    <lineage>
        <taxon>Eukaryota</taxon>
        <taxon>Metazoa</taxon>
        <taxon>Ecdysozoa</taxon>
        <taxon>Arthropoda</taxon>
        <taxon>Crustacea</taxon>
        <taxon>Multicrustacea</taxon>
        <taxon>Malacostraca</taxon>
        <taxon>Eumalacostraca</taxon>
        <taxon>Eucarida</taxon>
        <taxon>Decapoda</taxon>
        <taxon>Pleocyemata</taxon>
        <taxon>Brachyura</taxon>
        <taxon>Eubrachyura</taxon>
        <taxon>Portunoidea</taxon>
        <taxon>Portunidae</taxon>
        <taxon>Portuninae</taxon>
        <taxon>Portunus</taxon>
    </lineage>
</organism>
<evidence type="ECO:0000313" key="1">
    <source>
        <dbReference type="EMBL" id="MPC89521.1"/>
    </source>
</evidence>
<evidence type="ECO:0000313" key="2">
    <source>
        <dbReference type="Proteomes" id="UP000324222"/>
    </source>
</evidence>
<dbReference type="EMBL" id="VSRR010081287">
    <property type="protein sequence ID" value="MPC89521.1"/>
    <property type="molecule type" value="Genomic_DNA"/>
</dbReference>
<name>A0A5B7IVE3_PORTR</name>
<gene>
    <name evidence="1" type="ORF">E2C01_084472</name>
</gene>
<comment type="caution">
    <text evidence="1">The sequence shown here is derived from an EMBL/GenBank/DDBJ whole genome shotgun (WGS) entry which is preliminary data.</text>
</comment>
<sequence length="69" mass="7612">MRLDGDMGPNMGTTVNKIACTSNGWKLVTASHTLQLSSRSNWYICCRAACHCHPTANEQHAFPSWSQTS</sequence>
<protein>
    <submittedName>
        <fullName evidence="1">Uncharacterized protein</fullName>
    </submittedName>
</protein>
<dbReference type="AlphaFoldDB" id="A0A5B7IVE3"/>
<accession>A0A5B7IVE3</accession>
<dbReference type="Proteomes" id="UP000324222">
    <property type="component" value="Unassembled WGS sequence"/>
</dbReference>
<reference evidence="1 2" key="1">
    <citation type="submission" date="2019-05" db="EMBL/GenBank/DDBJ databases">
        <title>Another draft genome of Portunus trituberculatus and its Hox gene families provides insights of decapod evolution.</title>
        <authorList>
            <person name="Jeong J.-H."/>
            <person name="Song I."/>
            <person name="Kim S."/>
            <person name="Choi T."/>
            <person name="Kim D."/>
            <person name="Ryu S."/>
            <person name="Kim W."/>
        </authorList>
    </citation>
    <scope>NUCLEOTIDE SEQUENCE [LARGE SCALE GENOMIC DNA]</scope>
    <source>
        <tissue evidence="1">Muscle</tissue>
    </source>
</reference>
<keyword evidence="2" id="KW-1185">Reference proteome</keyword>
<proteinExistence type="predicted"/>